<evidence type="ECO:0000313" key="10">
    <source>
        <dbReference type="EMBL" id="NYV27263.1"/>
    </source>
</evidence>
<dbReference type="PANTHER" id="PTHR43386:SF1">
    <property type="entry name" value="D,D-DIPEPTIDE TRANSPORT SYSTEM PERMEASE PROTEIN DDPC-RELATED"/>
    <property type="match status" value="1"/>
</dbReference>
<evidence type="ECO:0000313" key="11">
    <source>
        <dbReference type="Proteomes" id="UP000526184"/>
    </source>
</evidence>
<feature type="transmembrane region" description="Helical" evidence="7">
    <location>
        <begin position="114"/>
        <end position="137"/>
    </location>
</feature>
<dbReference type="PROSITE" id="PS50928">
    <property type="entry name" value="ABC_TM1"/>
    <property type="match status" value="1"/>
</dbReference>
<dbReference type="GO" id="GO:0055085">
    <property type="term" value="P:transmembrane transport"/>
    <property type="evidence" value="ECO:0007669"/>
    <property type="project" value="InterPro"/>
</dbReference>
<feature type="transmembrane region" description="Helical" evidence="7">
    <location>
        <begin position="47"/>
        <end position="70"/>
    </location>
</feature>
<feature type="transmembrane region" description="Helical" evidence="7">
    <location>
        <begin position="174"/>
        <end position="193"/>
    </location>
</feature>
<evidence type="ECO:0000256" key="8">
    <source>
        <dbReference type="SAM" id="MobiDB-lite"/>
    </source>
</evidence>
<name>A0A7Z0TBD8_9FUSO</name>
<keyword evidence="11" id="KW-1185">Reference proteome</keyword>
<evidence type="ECO:0000256" key="1">
    <source>
        <dbReference type="ARBA" id="ARBA00004651"/>
    </source>
</evidence>
<dbReference type="SUPFAM" id="SSF161098">
    <property type="entry name" value="MetI-like"/>
    <property type="match status" value="1"/>
</dbReference>
<dbReference type="Pfam" id="PF00528">
    <property type="entry name" value="BPD_transp_1"/>
    <property type="match status" value="1"/>
</dbReference>
<dbReference type="InterPro" id="IPR035906">
    <property type="entry name" value="MetI-like_sf"/>
</dbReference>
<feature type="transmembrane region" description="Helical" evidence="7">
    <location>
        <begin position="281"/>
        <end position="302"/>
    </location>
</feature>
<reference evidence="10 11" key="1">
    <citation type="submission" date="2020-05" db="EMBL/GenBank/DDBJ databases">
        <title>Streptobacillus felis strain LHL191014123.</title>
        <authorList>
            <person name="Fawzy A."/>
            <person name="Rau J."/>
            <person name="Risse K."/>
            <person name="Schauerte N."/>
            <person name="Geiger C."/>
            <person name="Blom J."/>
            <person name="Imirzalioglu C."/>
            <person name="Falgenhauer J."/>
            <person name="Bach A."/>
            <person name="Herden C."/>
            <person name="Eisenberg T."/>
        </authorList>
    </citation>
    <scope>NUCLEOTIDE SEQUENCE [LARGE SCALE GENOMIC DNA]</scope>
    <source>
        <strain evidence="10 11">LHL191014123</strain>
    </source>
</reference>
<evidence type="ECO:0000256" key="7">
    <source>
        <dbReference type="RuleBase" id="RU363032"/>
    </source>
</evidence>
<feature type="compositionally biased region" description="Acidic residues" evidence="8">
    <location>
        <begin position="1"/>
        <end position="11"/>
    </location>
</feature>
<sequence>MKTNEDLELEMDEMHEKSEQKENVDNFKSEVPSGFNVIKREFQKDKAALFSLTLFVSLILIIFISATFFLDVNDVMKVRLLDKYAAPLEGYWLGADYGGRSILGQLIIGARNSIVIGFSVTIITSFIGIVVGVIISYYGGWIENIAMRIIDFISILPTTLIIIVFVTIVPQYNVVTFILIMSVFYWTGTARLIRGKVLSEVRRDYINASKTMGTSDVKIIFRELLPNISSLIIVGLTLGFAGNLGIETGLTFLGYGLPPQVPSLGILISYATAPEVLADKWWVWMPASLLILVIMLCINYIGEALKRASDARQRLG</sequence>
<keyword evidence="2 7" id="KW-0813">Transport</keyword>
<protein>
    <submittedName>
        <fullName evidence="10">ABC transporter permease</fullName>
    </submittedName>
</protein>
<evidence type="ECO:0000256" key="2">
    <source>
        <dbReference type="ARBA" id="ARBA00022448"/>
    </source>
</evidence>
<evidence type="ECO:0000256" key="4">
    <source>
        <dbReference type="ARBA" id="ARBA00022692"/>
    </source>
</evidence>
<feature type="transmembrane region" description="Helical" evidence="7">
    <location>
        <begin position="149"/>
        <end position="168"/>
    </location>
</feature>
<dbReference type="Proteomes" id="UP000526184">
    <property type="component" value="Unassembled WGS sequence"/>
</dbReference>
<keyword evidence="3" id="KW-1003">Cell membrane</keyword>
<dbReference type="PANTHER" id="PTHR43386">
    <property type="entry name" value="OLIGOPEPTIDE TRANSPORT SYSTEM PERMEASE PROTEIN APPC"/>
    <property type="match status" value="1"/>
</dbReference>
<feature type="region of interest" description="Disordered" evidence="8">
    <location>
        <begin position="1"/>
        <end position="23"/>
    </location>
</feature>
<organism evidence="10 11">
    <name type="scientific">Streptobacillus felis</name>
    <dbReference type="NCBI Taxonomy" id="1384509"/>
    <lineage>
        <taxon>Bacteria</taxon>
        <taxon>Fusobacteriati</taxon>
        <taxon>Fusobacteriota</taxon>
        <taxon>Fusobacteriia</taxon>
        <taxon>Fusobacteriales</taxon>
        <taxon>Leptotrichiaceae</taxon>
        <taxon>Streptobacillus</taxon>
    </lineage>
</organism>
<keyword evidence="6 7" id="KW-0472">Membrane</keyword>
<evidence type="ECO:0000256" key="3">
    <source>
        <dbReference type="ARBA" id="ARBA00022475"/>
    </source>
</evidence>
<feature type="transmembrane region" description="Helical" evidence="7">
    <location>
        <begin position="224"/>
        <end position="246"/>
    </location>
</feature>
<gene>
    <name evidence="10" type="ORF">HP397_00280</name>
</gene>
<evidence type="ECO:0000256" key="5">
    <source>
        <dbReference type="ARBA" id="ARBA00022989"/>
    </source>
</evidence>
<dbReference type="AlphaFoldDB" id="A0A7Z0TBD8"/>
<dbReference type="RefSeq" id="WP_180135181.1">
    <property type="nucleotide sequence ID" value="NZ_CBCRWS010000001.1"/>
</dbReference>
<feature type="domain" description="ABC transmembrane type-1" evidence="9">
    <location>
        <begin position="110"/>
        <end position="302"/>
    </location>
</feature>
<comment type="caution">
    <text evidence="10">The sequence shown here is derived from an EMBL/GenBank/DDBJ whole genome shotgun (WGS) entry which is preliminary data.</text>
</comment>
<keyword evidence="5 7" id="KW-1133">Transmembrane helix</keyword>
<dbReference type="EMBL" id="JABMKT010000001">
    <property type="protein sequence ID" value="NYV27263.1"/>
    <property type="molecule type" value="Genomic_DNA"/>
</dbReference>
<keyword evidence="4 7" id="KW-0812">Transmembrane</keyword>
<proteinExistence type="inferred from homology"/>
<dbReference type="InterPro" id="IPR000515">
    <property type="entry name" value="MetI-like"/>
</dbReference>
<evidence type="ECO:0000256" key="6">
    <source>
        <dbReference type="ARBA" id="ARBA00023136"/>
    </source>
</evidence>
<dbReference type="InterPro" id="IPR050366">
    <property type="entry name" value="BP-dependent_transpt_permease"/>
</dbReference>
<comment type="similarity">
    <text evidence="7">Belongs to the binding-protein-dependent transport system permease family.</text>
</comment>
<dbReference type="Gene3D" id="1.10.3720.10">
    <property type="entry name" value="MetI-like"/>
    <property type="match status" value="1"/>
</dbReference>
<dbReference type="GO" id="GO:0005886">
    <property type="term" value="C:plasma membrane"/>
    <property type="evidence" value="ECO:0007669"/>
    <property type="project" value="UniProtKB-SubCell"/>
</dbReference>
<dbReference type="CDD" id="cd06261">
    <property type="entry name" value="TM_PBP2"/>
    <property type="match status" value="1"/>
</dbReference>
<evidence type="ECO:0000259" key="9">
    <source>
        <dbReference type="PROSITE" id="PS50928"/>
    </source>
</evidence>
<comment type="subcellular location">
    <subcellularLocation>
        <location evidence="1 7">Cell membrane</location>
        <topology evidence="1 7">Multi-pass membrane protein</topology>
    </subcellularLocation>
</comment>
<feature type="compositionally biased region" description="Basic and acidic residues" evidence="8">
    <location>
        <begin position="12"/>
        <end position="23"/>
    </location>
</feature>
<accession>A0A7Z0TBD8</accession>